<organism evidence="1 2">
    <name type="scientific">Podila minutissima</name>
    <dbReference type="NCBI Taxonomy" id="64525"/>
    <lineage>
        <taxon>Eukaryota</taxon>
        <taxon>Fungi</taxon>
        <taxon>Fungi incertae sedis</taxon>
        <taxon>Mucoromycota</taxon>
        <taxon>Mortierellomycotina</taxon>
        <taxon>Mortierellomycetes</taxon>
        <taxon>Mortierellales</taxon>
        <taxon>Mortierellaceae</taxon>
        <taxon>Podila</taxon>
    </lineage>
</organism>
<sequence length="88" mass="9565">METAYQLAPCIVLEESVSASTTNSFEVSLSIEARAKPFGVGMTFASTSEATTTLVYNIELVRGDRDYIGMANAYLSAKLRIKGCKMPF</sequence>
<evidence type="ECO:0000313" key="1">
    <source>
        <dbReference type="EMBL" id="KAF9334131.1"/>
    </source>
</evidence>
<name>A0A9P5SNK5_9FUNG</name>
<gene>
    <name evidence="1" type="ORF">BG006_002677</name>
</gene>
<dbReference type="AlphaFoldDB" id="A0A9P5SNK5"/>
<dbReference type="Proteomes" id="UP000696485">
    <property type="component" value="Unassembled WGS sequence"/>
</dbReference>
<keyword evidence="2" id="KW-1185">Reference proteome</keyword>
<evidence type="ECO:0000313" key="2">
    <source>
        <dbReference type="Proteomes" id="UP000696485"/>
    </source>
</evidence>
<proteinExistence type="predicted"/>
<dbReference type="EMBL" id="JAAAUY010000165">
    <property type="protein sequence ID" value="KAF9334131.1"/>
    <property type="molecule type" value="Genomic_DNA"/>
</dbReference>
<protein>
    <submittedName>
        <fullName evidence="1">Uncharacterized protein</fullName>
    </submittedName>
</protein>
<reference evidence="1" key="1">
    <citation type="journal article" date="2020" name="Fungal Divers.">
        <title>Resolving the Mortierellaceae phylogeny through synthesis of multi-gene phylogenetics and phylogenomics.</title>
        <authorList>
            <person name="Vandepol N."/>
            <person name="Liber J."/>
            <person name="Desiro A."/>
            <person name="Na H."/>
            <person name="Kennedy M."/>
            <person name="Barry K."/>
            <person name="Grigoriev I.V."/>
            <person name="Miller A.N."/>
            <person name="O'Donnell K."/>
            <person name="Stajich J.E."/>
            <person name="Bonito G."/>
        </authorList>
    </citation>
    <scope>NUCLEOTIDE SEQUENCE</scope>
    <source>
        <strain evidence="1">NVP1</strain>
    </source>
</reference>
<accession>A0A9P5SNK5</accession>
<comment type="caution">
    <text evidence="1">The sequence shown here is derived from an EMBL/GenBank/DDBJ whole genome shotgun (WGS) entry which is preliminary data.</text>
</comment>